<dbReference type="AlphaFoldDB" id="A0A225DKB2"/>
<comment type="caution">
    <text evidence="2">The sequence shown here is derived from an EMBL/GenBank/DDBJ whole genome shotgun (WGS) entry which is preliminary data.</text>
</comment>
<evidence type="ECO:0000259" key="1">
    <source>
        <dbReference type="Pfam" id="PF06223"/>
    </source>
</evidence>
<dbReference type="InterPro" id="IPR009350">
    <property type="entry name" value="Phage_tail_T"/>
</dbReference>
<accession>A0A225DKB2</accession>
<evidence type="ECO:0000313" key="2">
    <source>
        <dbReference type="EMBL" id="OWK37886.1"/>
    </source>
</evidence>
<feature type="domain" description="Minor tail T" evidence="1">
    <location>
        <begin position="2"/>
        <end position="61"/>
    </location>
</feature>
<protein>
    <recommendedName>
        <fullName evidence="1">Minor tail T domain-containing protein</fullName>
    </recommendedName>
</protein>
<dbReference type="Pfam" id="PF06223">
    <property type="entry name" value="Phage_tail_T"/>
    <property type="match status" value="1"/>
</dbReference>
<gene>
    <name evidence="2" type="ORF">FRUB_07006</name>
</gene>
<evidence type="ECO:0000313" key="3">
    <source>
        <dbReference type="Proteomes" id="UP000214646"/>
    </source>
</evidence>
<name>A0A225DKB2_9BACT</name>
<sequence length="75" mass="8486">MTYAEFVHWYAAYQLDPWGEYREDVRAAVIGAATVGCFASNKVRPSDLMVEWDKPEISQEARIEGYLARAAKKGT</sequence>
<reference evidence="3" key="1">
    <citation type="submission" date="2017-06" db="EMBL/GenBank/DDBJ databases">
        <title>Genome analysis of Fimbriiglobus ruber SP5, the first member of the order Planctomycetales with confirmed chitinolytic capability.</title>
        <authorList>
            <person name="Ravin N.V."/>
            <person name="Rakitin A.L."/>
            <person name="Ivanova A.A."/>
            <person name="Beletsky A.V."/>
            <person name="Kulichevskaya I.S."/>
            <person name="Mardanov A.V."/>
            <person name="Dedysh S.N."/>
        </authorList>
    </citation>
    <scope>NUCLEOTIDE SEQUENCE [LARGE SCALE GENOMIC DNA]</scope>
    <source>
        <strain evidence="3">SP5</strain>
    </source>
</reference>
<organism evidence="2 3">
    <name type="scientific">Fimbriiglobus ruber</name>
    <dbReference type="NCBI Taxonomy" id="1908690"/>
    <lineage>
        <taxon>Bacteria</taxon>
        <taxon>Pseudomonadati</taxon>
        <taxon>Planctomycetota</taxon>
        <taxon>Planctomycetia</taxon>
        <taxon>Gemmatales</taxon>
        <taxon>Gemmataceae</taxon>
        <taxon>Fimbriiglobus</taxon>
    </lineage>
</organism>
<dbReference type="Proteomes" id="UP000214646">
    <property type="component" value="Unassembled WGS sequence"/>
</dbReference>
<keyword evidence="3" id="KW-1185">Reference proteome</keyword>
<proteinExistence type="predicted"/>
<dbReference type="EMBL" id="NIDE01000014">
    <property type="protein sequence ID" value="OWK37886.1"/>
    <property type="molecule type" value="Genomic_DNA"/>
</dbReference>